<feature type="region of interest" description="Disordered" evidence="3">
    <location>
        <begin position="179"/>
        <end position="198"/>
    </location>
</feature>
<comment type="similarity">
    <text evidence="1">Belongs to the SNF7 family.</text>
</comment>
<organism evidence="4 5">
    <name type="scientific">Rhynchophorus ferrugineus</name>
    <name type="common">Red palm weevil</name>
    <name type="synonym">Curculio ferrugineus</name>
    <dbReference type="NCBI Taxonomy" id="354439"/>
    <lineage>
        <taxon>Eukaryota</taxon>
        <taxon>Metazoa</taxon>
        <taxon>Ecdysozoa</taxon>
        <taxon>Arthropoda</taxon>
        <taxon>Hexapoda</taxon>
        <taxon>Insecta</taxon>
        <taxon>Pterygota</taxon>
        <taxon>Neoptera</taxon>
        <taxon>Endopterygota</taxon>
        <taxon>Coleoptera</taxon>
        <taxon>Polyphaga</taxon>
        <taxon>Cucujiformia</taxon>
        <taxon>Curculionidae</taxon>
        <taxon>Dryophthorinae</taxon>
        <taxon>Rhynchophorus</taxon>
    </lineage>
</organism>
<reference evidence="4" key="1">
    <citation type="submission" date="2020-08" db="EMBL/GenBank/DDBJ databases">
        <title>Genome sequencing and assembly of the red palm weevil Rhynchophorus ferrugineus.</title>
        <authorList>
            <person name="Dias G.B."/>
            <person name="Bergman C.M."/>
            <person name="Manee M."/>
        </authorList>
    </citation>
    <scope>NUCLEOTIDE SEQUENCE</scope>
    <source>
        <strain evidence="4">AA-2017</strain>
        <tissue evidence="4">Whole larva</tissue>
    </source>
</reference>
<dbReference type="Pfam" id="PF03357">
    <property type="entry name" value="Snf7"/>
    <property type="match status" value="1"/>
</dbReference>
<dbReference type="GO" id="GO:0007034">
    <property type="term" value="P:vacuolar transport"/>
    <property type="evidence" value="ECO:0007669"/>
    <property type="project" value="InterPro"/>
</dbReference>
<feature type="compositionally biased region" description="Basic and acidic residues" evidence="3">
    <location>
        <begin position="10"/>
        <end position="23"/>
    </location>
</feature>
<name>A0A834HNP6_RHYFE</name>
<dbReference type="PANTHER" id="PTHR10476">
    <property type="entry name" value="CHARGED MULTIVESICULAR BODY PROTEIN"/>
    <property type="match status" value="1"/>
</dbReference>
<feature type="region of interest" description="Disordered" evidence="3">
    <location>
        <begin position="1"/>
        <end position="23"/>
    </location>
</feature>
<accession>A0A834HNP6</accession>
<dbReference type="Gene3D" id="6.10.140.1230">
    <property type="match status" value="1"/>
</dbReference>
<comment type="caution">
    <text evidence="4">The sequence shown here is derived from an EMBL/GenBank/DDBJ whole genome shotgun (WGS) entry which is preliminary data.</text>
</comment>
<gene>
    <name evidence="4" type="ORF">GWI33_020780</name>
</gene>
<dbReference type="InterPro" id="IPR005024">
    <property type="entry name" value="Snf7_fam"/>
</dbReference>
<keyword evidence="5" id="KW-1185">Reference proteome</keyword>
<protein>
    <recommendedName>
        <fullName evidence="6">Charged multivesicular body protein 2b</fullName>
    </recommendedName>
</protein>
<evidence type="ECO:0000256" key="2">
    <source>
        <dbReference type="SAM" id="Coils"/>
    </source>
</evidence>
<evidence type="ECO:0000313" key="4">
    <source>
        <dbReference type="EMBL" id="KAF7265697.1"/>
    </source>
</evidence>
<proteinExistence type="inferred from homology"/>
<dbReference type="AlphaFoldDB" id="A0A834HNP6"/>
<evidence type="ECO:0000256" key="1">
    <source>
        <dbReference type="ARBA" id="ARBA00006190"/>
    </source>
</evidence>
<evidence type="ECO:0008006" key="6">
    <source>
        <dbReference type="Google" id="ProtNLM"/>
    </source>
</evidence>
<dbReference type="EMBL" id="JAACXV010014584">
    <property type="protein sequence ID" value="KAF7265697.1"/>
    <property type="molecule type" value="Genomic_DNA"/>
</dbReference>
<evidence type="ECO:0000313" key="5">
    <source>
        <dbReference type="Proteomes" id="UP000625711"/>
    </source>
</evidence>
<keyword evidence="2" id="KW-0175">Coiled coil</keyword>
<dbReference type="OrthoDB" id="5594417at2759"/>
<sequence length="212" mass="23684">MSFLNFWSKPDPKEEQRETDRALRKVGRDIERDRLKLEREEKKLEQEIKKLAREGNNEGCRILAKQLVQLRKQKTRSYAASSKVTGVQFQNKAMGANMKLAESMGVAGKTMSDMNRLMKPEQIAATVNAFSKENMKMAMTDEMINDTLDDILTESGDEEESDNIVTQVLDEIGIEISGKMSGAPLPESGKVGGKNSALSDEDIEAQLAKLRA</sequence>
<feature type="coiled-coil region" evidence="2">
    <location>
        <begin position="23"/>
        <end position="57"/>
    </location>
</feature>
<dbReference type="Proteomes" id="UP000625711">
    <property type="component" value="Unassembled WGS sequence"/>
</dbReference>
<evidence type="ECO:0000256" key="3">
    <source>
        <dbReference type="SAM" id="MobiDB-lite"/>
    </source>
</evidence>